<proteinExistence type="predicted"/>
<comment type="caution">
    <text evidence="2">The sequence shown here is derived from an EMBL/GenBank/DDBJ whole genome shotgun (WGS) entry which is preliminary data.</text>
</comment>
<gene>
    <name evidence="2" type="ORF">CEPIT_LOCUS7601</name>
</gene>
<protein>
    <submittedName>
        <fullName evidence="2">Uncharacterized protein</fullName>
    </submittedName>
</protein>
<feature type="transmembrane region" description="Helical" evidence="1">
    <location>
        <begin position="92"/>
        <end position="116"/>
    </location>
</feature>
<evidence type="ECO:0000256" key="1">
    <source>
        <dbReference type="SAM" id="Phobius"/>
    </source>
</evidence>
<dbReference type="Proteomes" id="UP001152523">
    <property type="component" value="Unassembled WGS sequence"/>
</dbReference>
<keyword evidence="3" id="KW-1185">Reference proteome</keyword>
<name>A0AAV0CQI7_9ASTE</name>
<organism evidence="2 3">
    <name type="scientific">Cuscuta epithymum</name>
    <dbReference type="NCBI Taxonomy" id="186058"/>
    <lineage>
        <taxon>Eukaryota</taxon>
        <taxon>Viridiplantae</taxon>
        <taxon>Streptophyta</taxon>
        <taxon>Embryophyta</taxon>
        <taxon>Tracheophyta</taxon>
        <taxon>Spermatophyta</taxon>
        <taxon>Magnoliopsida</taxon>
        <taxon>eudicotyledons</taxon>
        <taxon>Gunneridae</taxon>
        <taxon>Pentapetalae</taxon>
        <taxon>asterids</taxon>
        <taxon>lamiids</taxon>
        <taxon>Solanales</taxon>
        <taxon>Convolvulaceae</taxon>
        <taxon>Cuscuteae</taxon>
        <taxon>Cuscuta</taxon>
        <taxon>Cuscuta subgen. Cuscuta</taxon>
    </lineage>
</organism>
<feature type="transmembrane region" description="Helical" evidence="1">
    <location>
        <begin position="47"/>
        <end position="72"/>
    </location>
</feature>
<sequence>MCNERMPIYVTVALEMIGGVVQMSAAKSQYKMTRVCDAAASDGIKMRLNVVGLMLLICHIYATCFFGCKVIPRAPDGPDVPDSMKIYAKVYLVISWFTPLSLELALMTTLMEVFIVTPDKFLDEAKSQINLSYTIWYRQDKTILSALLNSCSDTIQPVMSSSPMAKHA</sequence>
<keyword evidence="1" id="KW-0812">Transmembrane</keyword>
<accession>A0AAV0CQI7</accession>
<dbReference type="AlphaFoldDB" id="A0AAV0CQI7"/>
<evidence type="ECO:0000313" key="3">
    <source>
        <dbReference type="Proteomes" id="UP001152523"/>
    </source>
</evidence>
<evidence type="ECO:0000313" key="2">
    <source>
        <dbReference type="EMBL" id="CAH9081209.1"/>
    </source>
</evidence>
<feature type="transmembrane region" description="Helical" evidence="1">
    <location>
        <begin position="6"/>
        <end position="26"/>
    </location>
</feature>
<dbReference type="EMBL" id="CAMAPF010000036">
    <property type="protein sequence ID" value="CAH9081209.1"/>
    <property type="molecule type" value="Genomic_DNA"/>
</dbReference>
<reference evidence="2" key="1">
    <citation type="submission" date="2022-07" db="EMBL/GenBank/DDBJ databases">
        <authorList>
            <person name="Macas J."/>
            <person name="Novak P."/>
            <person name="Neumann P."/>
        </authorList>
    </citation>
    <scope>NUCLEOTIDE SEQUENCE</scope>
</reference>
<keyword evidence="1" id="KW-0472">Membrane</keyword>
<keyword evidence="1" id="KW-1133">Transmembrane helix</keyword>